<dbReference type="RefSeq" id="WP_123576410.1">
    <property type="nucleotide sequence ID" value="NZ_RKHG01000001.1"/>
</dbReference>
<dbReference type="Pfam" id="PF19614">
    <property type="entry name" value="DUF6119"/>
    <property type="match status" value="1"/>
</dbReference>
<comment type="caution">
    <text evidence="1">The sequence shown here is derived from an EMBL/GenBank/DDBJ whole genome shotgun (WGS) entry which is preliminary data.</text>
</comment>
<dbReference type="AlphaFoldDB" id="A0A3N1ZXW5"/>
<protein>
    <submittedName>
        <fullName evidence="1">Uncharacterized protein (TIGR04141 family)</fullName>
    </submittedName>
</protein>
<gene>
    <name evidence="1" type="ORF">EDD41_2975</name>
</gene>
<evidence type="ECO:0000313" key="2">
    <source>
        <dbReference type="Proteomes" id="UP000275749"/>
    </source>
</evidence>
<dbReference type="EMBL" id="RKHG01000001">
    <property type="protein sequence ID" value="ROR55695.1"/>
    <property type="molecule type" value="Genomic_DNA"/>
</dbReference>
<evidence type="ECO:0000313" key="1">
    <source>
        <dbReference type="EMBL" id="ROR55695.1"/>
    </source>
</evidence>
<dbReference type="InterPro" id="IPR026487">
    <property type="entry name" value="CHP04141"/>
</dbReference>
<sequence length="550" mass="59812">MAKEKPGRRTTIYRMTGVADFKEAIRDKYLEADGFEHQDVEVGGHPGFLVTGAMSRDKAKWCAAVSDLTAQDIEVSGITPAGVILIRIPGFEDDEVVHALTYGMGFQLLEPGKIDNLFGQRIAIRTASPDELRSLTVTTMDERSRTSRSTIPQGDGLRGFGLGDVGEAVSRIVAPAALSGLSRSGGKPLQIRGADALNVPIGLTGEEVIADLLLLEQLLATDPNPELKLLDQLAIVKNPETKSQLEDRLSDALVSGTGSIALAWPHERVDENGTPDSWMPKNLWTGGGNKLRQGQPEWDEVKAALDSHAPERRLARVGQASIQLFRDAEGDEPISQAIPLKRWIAFECDHDGQRYALYDGAWYQLHHDYADNINQRTEAIFSQVDDDLVFPAWASTEDEEAYNKRLATALGGVCLDRKLITTSLHRRGMEACDVYLPDGTLIHVKKTDKSAAVSHLLAQALVSAEALCSDLEARQELCTRISVGGGNPSTFGSKPARIIIAMHRGDGQAITAQSLFTFSKVNLVRQVATLEERGIDVRVISIGACDSVDS</sequence>
<proteinExistence type="predicted"/>
<accession>A0A3N1ZXW5</accession>
<dbReference type="NCBIfam" id="TIGR04141">
    <property type="entry name" value="TIGR04141 family sporadically distributed protein"/>
    <property type="match status" value="1"/>
</dbReference>
<name>A0A3N1ZXW5_9ACTN</name>
<dbReference type="Proteomes" id="UP000275749">
    <property type="component" value="Unassembled WGS sequence"/>
</dbReference>
<reference evidence="1 2" key="1">
    <citation type="submission" date="2018-11" db="EMBL/GenBank/DDBJ databases">
        <title>Sequencing the genomes of 1000 actinobacteria strains.</title>
        <authorList>
            <person name="Klenk H.-P."/>
        </authorList>
    </citation>
    <scope>NUCLEOTIDE SEQUENCE [LARGE SCALE GENOMIC DNA]</scope>
    <source>
        <strain evidence="1 2">DSM 10546</strain>
    </source>
</reference>
<organism evidence="1 2">
    <name type="scientific">Luteococcus japonicus</name>
    <dbReference type="NCBI Taxonomy" id="33984"/>
    <lineage>
        <taxon>Bacteria</taxon>
        <taxon>Bacillati</taxon>
        <taxon>Actinomycetota</taxon>
        <taxon>Actinomycetes</taxon>
        <taxon>Propionibacteriales</taxon>
        <taxon>Propionibacteriaceae</taxon>
        <taxon>Luteococcus</taxon>
    </lineage>
</organism>